<dbReference type="Proteomes" id="UP000059680">
    <property type="component" value="Chromosome 11"/>
</dbReference>
<dbReference type="PaxDb" id="39947-A0A0P0Y3H9"/>
<evidence type="ECO:0000313" key="3">
    <source>
        <dbReference type="Proteomes" id="UP000059680"/>
    </source>
</evidence>
<reference evidence="3" key="1">
    <citation type="journal article" date="2005" name="Nature">
        <title>The map-based sequence of the rice genome.</title>
        <authorList>
            <consortium name="International rice genome sequencing project (IRGSP)"/>
            <person name="Matsumoto T."/>
            <person name="Wu J."/>
            <person name="Kanamori H."/>
            <person name="Katayose Y."/>
            <person name="Fujisawa M."/>
            <person name="Namiki N."/>
            <person name="Mizuno H."/>
            <person name="Yamamoto K."/>
            <person name="Antonio B.A."/>
            <person name="Baba T."/>
            <person name="Sakata K."/>
            <person name="Nagamura Y."/>
            <person name="Aoki H."/>
            <person name="Arikawa K."/>
            <person name="Arita K."/>
            <person name="Bito T."/>
            <person name="Chiden Y."/>
            <person name="Fujitsuka N."/>
            <person name="Fukunaka R."/>
            <person name="Hamada M."/>
            <person name="Harada C."/>
            <person name="Hayashi A."/>
            <person name="Hijishita S."/>
            <person name="Honda M."/>
            <person name="Hosokawa S."/>
            <person name="Ichikawa Y."/>
            <person name="Idonuma A."/>
            <person name="Iijima M."/>
            <person name="Ikeda M."/>
            <person name="Ikeno M."/>
            <person name="Ito K."/>
            <person name="Ito S."/>
            <person name="Ito T."/>
            <person name="Ito Y."/>
            <person name="Ito Y."/>
            <person name="Iwabuchi A."/>
            <person name="Kamiya K."/>
            <person name="Karasawa W."/>
            <person name="Kurita K."/>
            <person name="Katagiri S."/>
            <person name="Kikuta A."/>
            <person name="Kobayashi H."/>
            <person name="Kobayashi N."/>
            <person name="Machita K."/>
            <person name="Maehara T."/>
            <person name="Masukawa M."/>
            <person name="Mizubayashi T."/>
            <person name="Mukai Y."/>
            <person name="Nagasaki H."/>
            <person name="Nagata Y."/>
            <person name="Naito S."/>
            <person name="Nakashima M."/>
            <person name="Nakama Y."/>
            <person name="Nakamichi Y."/>
            <person name="Nakamura M."/>
            <person name="Meguro A."/>
            <person name="Negishi M."/>
            <person name="Ohta I."/>
            <person name="Ohta T."/>
            <person name="Okamoto M."/>
            <person name="Ono N."/>
            <person name="Saji S."/>
            <person name="Sakaguchi M."/>
            <person name="Sakai K."/>
            <person name="Shibata M."/>
            <person name="Shimokawa T."/>
            <person name="Song J."/>
            <person name="Takazaki Y."/>
            <person name="Terasawa K."/>
            <person name="Tsugane M."/>
            <person name="Tsuji K."/>
            <person name="Ueda S."/>
            <person name="Waki K."/>
            <person name="Yamagata H."/>
            <person name="Yamamoto M."/>
            <person name="Yamamoto S."/>
            <person name="Yamane H."/>
            <person name="Yoshiki S."/>
            <person name="Yoshihara R."/>
            <person name="Yukawa K."/>
            <person name="Zhong H."/>
            <person name="Yano M."/>
            <person name="Yuan Q."/>
            <person name="Ouyang S."/>
            <person name="Liu J."/>
            <person name="Jones K.M."/>
            <person name="Gansberger K."/>
            <person name="Moffat K."/>
            <person name="Hill J."/>
            <person name="Bera J."/>
            <person name="Fadrosh D."/>
            <person name="Jin S."/>
            <person name="Johri S."/>
            <person name="Kim M."/>
            <person name="Overton L."/>
            <person name="Reardon M."/>
            <person name="Tsitrin T."/>
            <person name="Vuong H."/>
            <person name="Weaver B."/>
            <person name="Ciecko A."/>
            <person name="Tallon L."/>
            <person name="Jackson J."/>
            <person name="Pai G."/>
            <person name="Aken S.V."/>
            <person name="Utterback T."/>
            <person name="Reidmuller S."/>
            <person name="Feldblyum T."/>
            <person name="Hsiao J."/>
            <person name="Zismann V."/>
            <person name="Iobst S."/>
            <person name="de Vazeille A.R."/>
            <person name="Buell C.R."/>
            <person name="Ying K."/>
            <person name="Li Y."/>
            <person name="Lu T."/>
            <person name="Huang Y."/>
            <person name="Zhao Q."/>
            <person name="Feng Q."/>
            <person name="Zhang L."/>
            <person name="Zhu J."/>
            <person name="Weng Q."/>
            <person name="Mu J."/>
            <person name="Lu Y."/>
            <person name="Fan D."/>
            <person name="Liu Y."/>
            <person name="Guan J."/>
            <person name="Zhang Y."/>
            <person name="Yu S."/>
            <person name="Liu X."/>
            <person name="Zhang Y."/>
            <person name="Hong G."/>
            <person name="Han B."/>
            <person name="Choisne N."/>
            <person name="Demange N."/>
            <person name="Orjeda G."/>
            <person name="Samain S."/>
            <person name="Cattolico L."/>
            <person name="Pelletier E."/>
            <person name="Couloux A."/>
            <person name="Segurens B."/>
            <person name="Wincker P."/>
            <person name="D'Hont A."/>
            <person name="Scarpelli C."/>
            <person name="Weissenbach J."/>
            <person name="Salanoubat M."/>
            <person name="Quetier F."/>
            <person name="Yu Y."/>
            <person name="Kim H.R."/>
            <person name="Rambo T."/>
            <person name="Currie J."/>
            <person name="Collura K."/>
            <person name="Luo M."/>
            <person name="Yang T."/>
            <person name="Ammiraju J.S.S."/>
            <person name="Engler F."/>
            <person name="Soderlund C."/>
            <person name="Wing R.A."/>
            <person name="Palmer L.E."/>
            <person name="de la Bastide M."/>
            <person name="Spiegel L."/>
            <person name="Nascimento L."/>
            <person name="Zutavern T."/>
            <person name="O'Shaughnessy A."/>
            <person name="Dike S."/>
            <person name="Dedhia N."/>
            <person name="Preston R."/>
            <person name="Balija V."/>
            <person name="McCombie W.R."/>
            <person name="Chow T."/>
            <person name="Chen H."/>
            <person name="Chung M."/>
            <person name="Chen C."/>
            <person name="Shaw J."/>
            <person name="Wu H."/>
            <person name="Hsiao K."/>
            <person name="Chao Y."/>
            <person name="Chu M."/>
            <person name="Cheng C."/>
            <person name="Hour A."/>
            <person name="Lee P."/>
            <person name="Lin S."/>
            <person name="Lin Y."/>
            <person name="Liou J."/>
            <person name="Liu S."/>
            <person name="Hsing Y."/>
            <person name="Raghuvanshi S."/>
            <person name="Mohanty A."/>
            <person name="Bharti A.K."/>
            <person name="Gaur A."/>
            <person name="Gupta V."/>
            <person name="Kumar D."/>
            <person name="Ravi V."/>
            <person name="Vij S."/>
            <person name="Kapur A."/>
            <person name="Khurana P."/>
            <person name="Khurana P."/>
            <person name="Khurana J.P."/>
            <person name="Tyagi A.K."/>
            <person name="Gaikwad K."/>
            <person name="Singh A."/>
            <person name="Dalal V."/>
            <person name="Srivastava S."/>
            <person name="Dixit A."/>
            <person name="Pal A.K."/>
            <person name="Ghazi I.A."/>
            <person name="Yadav M."/>
            <person name="Pandit A."/>
            <person name="Bhargava A."/>
            <person name="Sureshbabu K."/>
            <person name="Batra K."/>
            <person name="Sharma T.R."/>
            <person name="Mohapatra T."/>
            <person name="Singh N.K."/>
            <person name="Messing J."/>
            <person name="Nelson A.B."/>
            <person name="Fuks G."/>
            <person name="Kavchok S."/>
            <person name="Keizer G."/>
            <person name="Linton E."/>
            <person name="Llaca V."/>
            <person name="Song R."/>
            <person name="Tanyolac B."/>
            <person name="Young S."/>
            <person name="Ho-Il K."/>
            <person name="Hahn J.H."/>
            <person name="Sangsakoo G."/>
            <person name="Vanavichit A."/>
            <person name="de Mattos Luiz.A.T."/>
            <person name="Zimmer P.D."/>
            <person name="Malone G."/>
            <person name="Dellagostin O."/>
            <person name="de Oliveira A.C."/>
            <person name="Bevan M."/>
            <person name="Bancroft I."/>
            <person name="Minx P."/>
            <person name="Cordum H."/>
            <person name="Wilson R."/>
            <person name="Cheng Z."/>
            <person name="Jin W."/>
            <person name="Jiang J."/>
            <person name="Leong S.A."/>
            <person name="Iwama H."/>
            <person name="Gojobori T."/>
            <person name="Itoh T."/>
            <person name="Niimura Y."/>
            <person name="Fujii Y."/>
            <person name="Habara T."/>
            <person name="Sakai H."/>
            <person name="Sato Y."/>
            <person name="Wilson G."/>
            <person name="Kumar K."/>
            <person name="McCouch S."/>
            <person name="Juretic N."/>
            <person name="Hoen D."/>
            <person name="Wright S."/>
            <person name="Bruskiewich R."/>
            <person name="Bureau T."/>
            <person name="Miyao A."/>
            <person name="Hirochika H."/>
            <person name="Nishikawa T."/>
            <person name="Kadowaki K."/>
            <person name="Sugiura M."/>
            <person name="Burr B."/>
            <person name="Sasaki T."/>
        </authorList>
    </citation>
    <scope>NUCLEOTIDE SEQUENCE [LARGE SCALE GENOMIC DNA]</scope>
    <source>
        <strain evidence="3">cv. Nipponbare</strain>
    </source>
</reference>
<feature type="region of interest" description="Disordered" evidence="1">
    <location>
        <begin position="92"/>
        <end position="113"/>
    </location>
</feature>
<dbReference type="InParanoid" id="A0A0P0Y3H9"/>
<reference evidence="2 3" key="3">
    <citation type="journal article" date="2013" name="Rice">
        <title>Improvement of the Oryza sativa Nipponbare reference genome using next generation sequence and optical map data.</title>
        <authorList>
            <person name="Kawahara Y."/>
            <person name="de la Bastide M."/>
            <person name="Hamilton J.P."/>
            <person name="Kanamori H."/>
            <person name="McCombie W.R."/>
            <person name="Ouyang S."/>
            <person name="Schwartz D.C."/>
            <person name="Tanaka T."/>
            <person name="Wu J."/>
            <person name="Zhou S."/>
            <person name="Childs K.L."/>
            <person name="Davidson R.M."/>
            <person name="Lin H."/>
            <person name="Quesada-Ocampo L."/>
            <person name="Vaillancourt B."/>
            <person name="Sakai H."/>
            <person name="Lee S.S."/>
            <person name="Kim J."/>
            <person name="Numa H."/>
            <person name="Itoh T."/>
            <person name="Buell C.R."/>
            <person name="Matsumoto T."/>
        </authorList>
    </citation>
    <scope>NUCLEOTIDE SEQUENCE [LARGE SCALE GENOMIC DNA]</scope>
    <source>
        <strain evidence="3">cv. Nipponbare</strain>
    </source>
</reference>
<feature type="region of interest" description="Disordered" evidence="1">
    <location>
        <begin position="1"/>
        <end position="35"/>
    </location>
</feature>
<evidence type="ECO:0000313" key="2">
    <source>
        <dbReference type="EMBL" id="BAT14441.1"/>
    </source>
</evidence>
<organism evidence="2 3">
    <name type="scientific">Oryza sativa subsp. japonica</name>
    <name type="common">Rice</name>
    <dbReference type="NCBI Taxonomy" id="39947"/>
    <lineage>
        <taxon>Eukaryota</taxon>
        <taxon>Viridiplantae</taxon>
        <taxon>Streptophyta</taxon>
        <taxon>Embryophyta</taxon>
        <taxon>Tracheophyta</taxon>
        <taxon>Spermatophyta</taxon>
        <taxon>Magnoliopsida</taxon>
        <taxon>Liliopsida</taxon>
        <taxon>Poales</taxon>
        <taxon>Poaceae</taxon>
        <taxon>BOP clade</taxon>
        <taxon>Oryzoideae</taxon>
        <taxon>Oryzeae</taxon>
        <taxon>Oryzinae</taxon>
        <taxon>Oryza</taxon>
        <taxon>Oryza sativa</taxon>
    </lineage>
</organism>
<reference evidence="2 3" key="2">
    <citation type="journal article" date="2013" name="Plant Cell Physiol.">
        <title>Rice Annotation Project Database (RAP-DB): an integrative and interactive database for rice genomics.</title>
        <authorList>
            <person name="Sakai H."/>
            <person name="Lee S.S."/>
            <person name="Tanaka T."/>
            <person name="Numa H."/>
            <person name="Kim J."/>
            <person name="Kawahara Y."/>
            <person name="Wakimoto H."/>
            <person name="Yang C.C."/>
            <person name="Iwamoto M."/>
            <person name="Abe T."/>
            <person name="Yamada Y."/>
            <person name="Muto A."/>
            <person name="Inokuchi H."/>
            <person name="Ikemura T."/>
            <person name="Matsumoto T."/>
            <person name="Sasaki T."/>
            <person name="Itoh T."/>
        </authorList>
    </citation>
    <scope>NUCLEOTIDE SEQUENCE [LARGE SCALE GENOMIC DNA]</scope>
    <source>
        <strain evidence="3">cv. Nipponbare</strain>
    </source>
</reference>
<sequence>MALLQITQQTAQNPADGNPTPRPLNRNGPIISWTGCPARRGPAQHAPAAAAAADSAARFSSVSVLGARAIASRARSRCATRRAAGISAVRERGRGAWGTTEKALHGGESSCCI</sequence>
<dbReference type="AlphaFoldDB" id="A0A0P0Y3H9"/>
<evidence type="ECO:0000256" key="1">
    <source>
        <dbReference type="SAM" id="MobiDB-lite"/>
    </source>
</evidence>
<dbReference type="EMBL" id="AP014967">
    <property type="protein sequence ID" value="BAT14441.1"/>
    <property type="molecule type" value="Genomic_DNA"/>
</dbReference>
<keyword evidence="3" id="KW-1185">Reference proteome</keyword>
<feature type="compositionally biased region" description="Polar residues" evidence="1">
    <location>
        <begin position="1"/>
        <end position="15"/>
    </location>
</feature>
<protein>
    <submittedName>
        <fullName evidence="2">Os11g0555100 protein</fullName>
    </submittedName>
</protein>
<proteinExistence type="predicted"/>
<name>A0A0P0Y3H9_ORYSJ</name>
<gene>
    <name evidence="2" type="ordered locus">Os11g0555100</name>
    <name evidence="2" type="ORF">OSNPB_110555100</name>
</gene>
<accession>A0A0P0Y3H9</accession>